<feature type="compositionally biased region" description="Acidic residues" evidence="1">
    <location>
        <begin position="1"/>
        <end position="20"/>
    </location>
</feature>
<dbReference type="InterPro" id="IPR029063">
    <property type="entry name" value="SAM-dependent_MTases_sf"/>
</dbReference>
<dbReference type="Pfam" id="PF22458">
    <property type="entry name" value="RsmF-B_ferredox"/>
    <property type="match status" value="1"/>
</dbReference>
<reference evidence="3" key="2">
    <citation type="submission" date="2025-08" db="UniProtKB">
        <authorList>
            <consortium name="Ensembl"/>
        </authorList>
    </citation>
    <scope>IDENTIFICATION</scope>
</reference>
<dbReference type="InParanoid" id="H2ZRD4"/>
<dbReference type="GeneTree" id="ENSGT00940000161554"/>
<reference evidence="4" key="1">
    <citation type="submission" date="2003-08" db="EMBL/GenBank/DDBJ databases">
        <authorList>
            <person name="Birren B."/>
            <person name="Nusbaum C."/>
            <person name="Abebe A."/>
            <person name="Abouelleil A."/>
            <person name="Adekoya E."/>
            <person name="Ait-zahra M."/>
            <person name="Allen N."/>
            <person name="Allen T."/>
            <person name="An P."/>
            <person name="Anderson M."/>
            <person name="Anderson S."/>
            <person name="Arachchi H."/>
            <person name="Armbruster J."/>
            <person name="Bachantsang P."/>
            <person name="Baldwin J."/>
            <person name="Barry A."/>
            <person name="Bayul T."/>
            <person name="Blitshsteyn B."/>
            <person name="Bloom T."/>
            <person name="Blye J."/>
            <person name="Boguslavskiy L."/>
            <person name="Borowsky M."/>
            <person name="Boukhgalter B."/>
            <person name="Brunache A."/>
            <person name="Butler J."/>
            <person name="Calixte N."/>
            <person name="Calvo S."/>
            <person name="Camarata J."/>
            <person name="Campo K."/>
            <person name="Chang J."/>
            <person name="Cheshatsang Y."/>
            <person name="Citroen M."/>
            <person name="Collymore A."/>
            <person name="Considine T."/>
            <person name="Cook A."/>
            <person name="Cooke P."/>
            <person name="Corum B."/>
            <person name="Cuomo C."/>
            <person name="David R."/>
            <person name="Dawoe T."/>
            <person name="Degray S."/>
            <person name="Dodge S."/>
            <person name="Dooley K."/>
            <person name="Dorje P."/>
            <person name="Dorjee K."/>
            <person name="Dorris L."/>
            <person name="Duffey N."/>
            <person name="Dupes A."/>
            <person name="Elkins T."/>
            <person name="Engels R."/>
            <person name="Erickson J."/>
            <person name="Farina A."/>
            <person name="Faro S."/>
            <person name="Ferreira P."/>
            <person name="Fischer H."/>
            <person name="Fitzgerald M."/>
            <person name="Foley K."/>
            <person name="Gage D."/>
            <person name="Galagan J."/>
            <person name="Gearin G."/>
            <person name="Gnerre S."/>
            <person name="Gnirke A."/>
            <person name="Goyette A."/>
            <person name="Graham J."/>
            <person name="Grandbois E."/>
            <person name="Gyaltsen K."/>
            <person name="Hafez N."/>
            <person name="Hagopian D."/>
            <person name="Hagos B."/>
            <person name="Hall J."/>
            <person name="Hatcher B."/>
            <person name="Heller A."/>
            <person name="Higgins H."/>
            <person name="Honan T."/>
            <person name="Horn A."/>
            <person name="Houde N."/>
            <person name="Hughes L."/>
            <person name="Hulme W."/>
            <person name="Husby E."/>
            <person name="Iliev I."/>
            <person name="Jaffe D."/>
            <person name="Jones C."/>
            <person name="Kamal M."/>
            <person name="Kamat A."/>
            <person name="Kamvysselis M."/>
            <person name="Karlsson E."/>
            <person name="Kells C."/>
            <person name="Kieu A."/>
            <person name="Kisner P."/>
            <person name="Kodira C."/>
            <person name="Kulbokas E."/>
            <person name="Labutti K."/>
            <person name="Lama D."/>
            <person name="Landers T."/>
            <person name="Leger J."/>
            <person name="Levine S."/>
            <person name="Lewis D."/>
            <person name="Lewis T."/>
            <person name="Lindblad-toh K."/>
            <person name="Liu X."/>
            <person name="Lokyitsang T."/>
            <person name="Lokyitsang Y."/>
            <person name="Lucien O."/>
            <person name="Lui A."/>
            <person name="Ma L.J."/>
            <person name="Mabbitt R."/>
            <person name="Macdonald J."/>
            <person name="Maclean C."/>
            <person name="Major J."/>
            <person name="Manning J."/>
            <person name="Marabella R."/>
            <person name="Maru K."/>
            <person name="Matthews C."/>
            <person name="Mauceli E."/>
            <person name="Mccarthy M."/>
            <person name="Mcdonough S."/>
            <person name="Mcghee T."/>
            <person name="Meldrim J."/>
            <person name="Meneus L."/>
            <person name="Mesirov J."/>
            <person name="Mihalev A."/>
            <person name="Mihova T."/>
            <person name="Mikkelsen T."/>
            <person name="Mlenga V."/>
            <person name="Moru K."/>
            <person name="Mozes J."/>
            <person name="Mulrain L."/>
            <person name="Munson G."/>
            <person name="Naylor J."/>
            <person name="Newes C."/>
            <person name="Nguyen C."/>
            <person name="Nguyen N."/>
            <person name="Nguyen T."/>
            <person name="Nicol R."/>
            <person name="Nielsen C."/>
            <person name="Nizzari M."/>
            <person name="Norbu C."/>
            <person name="Norbu N."/>
            <person name="O'donnell P."/>
            <person name="Okoawo O."/>
            <person name="O'leary S."/>
            <person name="Omotosho B."/>
            <person name="O'neill K."/>
            <person name="Osman S."/>
            <person name="Parker S."/>
            <person name="Perrin D."/>
            <person name="Phunkhang P."/>
            <person name="Piqani B."/>
            <person name="Purcell S."/>
            <person name="Rachupka T."/>
            <person name="Ramasamy U."/>
            <person name="Rameau R."/>
            <person name="Ray V."/>
            <person name="Raymond C."/>
            <person name="Retta R."/>
            <person name="Richardson S."/>
            <person name="Rise C."/>
            <person name="Rodriguez J."/>
            <person name="Rogers J."/>
            <person name="Rogov P."/>
            <person name="Rutman M."/>
            <person name="Schupbach R."/>
            <person name="Seaman C."/>
            <person name="Settipalli S."/>
            <person name="Sharpe T."/>
            <person name="Sheridan J."/>
            <person name="Sherpa N."/>
            <person name="Shi J."/>
            <person name="Smirnov S."/>
            <person name="Smith C."/>
            <person name="Sougnez C."/>
            <person name="Spencer B."/>
            <person name="Stalker J."/>
            <person name="Stange-thomann N."/>
            <person name="Stavropoulos S."/>
            <person name="Stetson K."/>
            <person name="Stone C."/>
            <person name="Stone S."/>
            <person name="Stubbs M."/>
            <person name="Talamas J."/>
            <person name="Tchuinga P."/>
            <person name="Tenzing P."/>
            <person name="Tesfaye S."/>
            <person name="Theodore J."/>
            <person name="Thoulutsang Y."/>
            <person name="Topham K."/>
            <person name="Towey S."/>
            <person name="Tsamla T."/>
            <person name="Tsomo N."/>
            <person name="Vallee D."/>
            <person name="Vassiliev H."/>
            <person name="Venkataraman V."/>
            <person name="Vinson J."/>
            <person name="Vo A."/>
            <person name="Wade C."/>
            <person name="Wang S."/>
            <person name="Wangchuk T."/>
            <person name="Wangdi T."/>
            <person name="Whittaker C."/>
            <person name="Wilkinson J."/>
            <person name="Wu Y."/>
            <person name="Wyman D."/>
            <person name="Yadav S."/>
            <person name="Yang S."/>
            <person name="Yang X."/>
            <person name="Yeager S."/>
            <person name="Yee E."/>
            <person name="Young G."/>
            <person name="Zainoun J."/>
            <person name="Zembeck L."/>
            <person name="Zimmer A."/>
            <person name="Zody M."/>
            <person name="Lander E."/>
        </authorList>
    </citation>
    <scope>NUCLEOTIDE SEQUENCE [LARGE SCALE GENOMIC DNA]</scope>
</reference>
<dbReference type="AlphaFoldDB" id="H2ZRD4"/>
<dbReference type="InterPro" id="IPR054728">
    <property type="entry name" value="RsmB-like_ferredoxin"/>
</dbReference>
<organism evidence="3 4">
    <name type="scientific">Ciona savignyi</name>
    <name type="common">Pacific transparent sea squirt</name>
    <dbReference type="NCBI Taxonomy" id="51511"/>
    <lineage>
        <taxon>Eukaryota</taxon>
        <taxon>Metazoa</taxon>
        <taxon>Chordata</taxon>
        <taxon>Tunicata</taxon>
        <taxon>Ascidiacea</taxon>
        <taxon>Phlebobranchia</taxon>
        <taxon>Cionidae</taxon>
        <taxon>Ciona</taxon>
    </lineage>
</organism>
<dbReference type="PRINTS" id="PR02012">
    <property type="entry name" value="RCMTNOP2"/>
</dbReference>
<dbReference type="Ensembl" id="ENSCSAVT00000020366.1">
    <property type="protein sequence ID" value="ENSCSAVP00000020150.1"/>
    <property type="gene ID" value="ENSCSAVG00000011825.1"/>
</dbReference>
<dbReference type="SUPFAM" id="SSF53335">
    <property type="entry name" value="S-adenosyl-L-methionine-dependent methyltransferases"/>
    <property type="match status" value="1"/>
</dbReference>
<sequence length="172" mass="19769">MKGESSETDDDESSDDDGEIPIERKAKETLKKRSKMTKAVQENNLQTNISQSETFVLPSGQEIEKESSHPHALEHVHQRIKDVIAVLSDFANKRDPKRKRQEYMGVLRKDLCVYYSYNDFLLSKFLDMFPLSELIAFLEANEVSRPITIRTNTLKTKRRDLAQALISRGVNP</sequence>
<dbReference type="GO" id="GO:0009383">
    <property type="term" value="F:rRNA (cytosine-C5-)-methyltransferase activity"/>
    <property type="evidence" value="ECO:0007669"/>
    <property type="project" value="TreeGrafter"/>
</dbReference>
<feature type="compositionally biased region" description="Basic and acidic residues" evidence="1">
    <location>
        <begin position="21"/>
        <end position="31"/>
    </location>
</feature>
<dbReference type="GO" id="GO:0070475">
    <property type="term" value="P:rRNA base methylation"/>
    <property type="evidence" value="ECO:0007669"/>
    <property type="project" value="TreeGrafter"/>
</dbReference>
<keyword evidence="4" id="KW-1185">Reference proteome</keyword>
<dbReference type="InterPro" id="IPR023273">
    <property type="entry name" value="RCMT_NOP2"/>
</dbReference>
<evidence type="ECO:0000259" key="2">
    <source>
        <dbReference type="Pfam" id="PF22458"/>
    </source>
</evidence>
<dbReference type="eggNOG" id="KOG1122">
    <property type="taxonomic scope" value="Eukaryota"/>
</dbReference>
<dbReference type="PANTHER" id="PTHR22807:SF30">
    <property type="entry name" value="28S RRNA (CYTOSINE(4447)-C(5))-METHYLTRANSFERASE-RELATED"/>
    <property type="match status" value="1"/>
</dbReference>
<dbReference type="GO" id="GO:0000470">
    <property type="term" value="P:maturation of LSU-rRNA"/>
    <property type="evidence" value="ECO:0007669"/>
    <property type="project" value="TreeGrafter"/>
</dbReference>
<reference evidence="3" key="3">
    <citation type="submission" date="2025-09" db="UniProtKB">
        <authorList>
            <consortium name="Ensembl"/>
        </authorList>
    </citation>
    <scope>IDENTIFICATION</scope>
</reference>
<feature type="region of interest" description="Disordered" evidence="1">
    <location>
        <begin position="1"/>
        <end position="45"/>
    </location>
</feature>
<dbReference type="HOGENOM" id="CLU_1554729_0_0_1"/>
<name>H2ZRD4_CIOSA</name>
<dbReference type="InterPro" id="IPR023267">
    <property type="entry name" value="RCMT"/>
</dbReference>
<evidence type="ECO:0000313" key="4">
    <source>
        <dbReference type="Proteomes" id="UP000007875"/>
    </source>
</evidence>
<dbReference type="PANTHER" id="PTHR22807">
    <property type="entry name" value="NOP2 YEAST -RELATED NOL1/NOP2/FMU SUN DOMAIN-CONTAINING"/>
    <property type="match status" value="1"/>
</dbReference>
<evidence type="ECO:0000313" key="3">
    <source>
        <dbReference type="Ensembl" id="ENSCSAVP00000020150.1"/>
    </source>
</evidence>
<feature type="domain" description="Ribosomal RNA small subunit methyltransferase B-like ferredoxin-like" evidence="2">
    <location>
        <begin position="119"/>
        <end position="170"/>
    </location>
</feature>
<dbReference type="Proteomes" id="UP000007875">
    <property type="component" value="Unassembled WGS sequence"/>
</dbReference>
<accession>H2ZRD4</accession>
<dbReference type="GO" id="GO:0005730">
    <property type="term" value="C:nucleolus"/>
    <property type="evidence" value="ECO:0007669"/>
    <property type="project" value="TreeGrafter"/>
</dbReference>
<protein>
    <recommendedName>
        <fullName evidence="2">Ribosomal RNA small subunit methyltransferase B-like ferredoxin-like domain-containing protein</fullName>
    </recommendedName>
</protein>
<evidence type="ECO:0000256" key="1">
    <source>
        <dbReference type="SAM" id="MobiDB-lite"/>
    </source>
</evidence>
<dbReference type="STRING" id="51511.ENSCSAVP00000020150"/>
<proteinExistence type="predicted"/>
<dbReference type="Gene3D" id="3.30.70.1170">
    <property type="entry name" value="Sun protein, domain 3"/>
    <property type="match status" value="1"/>
</dbReference>